<sequence length="254" mass="28013">MKLYVVIVLLFLGNLIAQAQPSIIAHRGFSFVAPENTVASAQLAWQQNADAVELDIYLSKDNRVVVIHDNNTKRTTGQDYKVAETSADVLRTLDAGLWKGEQFKGEKIPFLEEIIATVPDGKKMVVEIKCGVEVLPALQQVVDRSGKKEQLIFIAFGWEIIAATKQMFPENACYWLSGSAADVQGKLEDAAKIGLDGINLNYKIVDEKTVEQAKALGLEVLSWTVDDPEEARRLVKIGVTGITTNRPDLMKNSL</sequence>
<keyword evidence="1" id="KW-0732">Signal</keyword>
<name>A0A5K7S7R5_9BACT</name>
<feature type="domain" description="GP-PDE" evidence="2">
    <location>
        <begin position="21"/>
        <end position="254"/>
    </location>
</feature>
<evidence type="ECO:0000256" key="1">
    <source>
        <dbReference type="SAM" id="SignalP"/>
    </source>
</evidence>
<dbReference type="EMBL" id="AP018694">
    <property type="protein sequence ID" value="BBE17364.1"/>
    <property type="molecule type" value="Genomic_DNA"/>
</dbReference>
<dbReference type="RefSeq" id="WP_318350368.1">
    <property type="nucleotide sequence ID" value="NZ_AP018694.1"/>
</dbReference>
<accession>A0A5K7S7R5</accession>
<dbReference type="SUPFAM" id="SSF51695">
    <property type="entry name" value="PLC-like phosphodiesterases"/>
    <property type="match status" value="1"/>
</dbReference>
<reference evidence="3" key="1">
    <citation type="journal article" date="2020" name="Int. J. Syst. Evol. Microbiol.">
        <title>Aquipluma nitroreducens gen. nov. sp. nov., a novel facultatively anaerobic bacterium isolated from a freshwater lake.</title>
        <authorList>
            <person name="Watanabe M."/>
            <person name="Kojima H."/>
            <person name="Fukui M."/>
        </authorList>
    </citation>
    <scope>NUCLEOTIDE SEQUENCE</scope>
    <source>
        <strain evidence="3">MeG22</strain>
    </source>
</reference>
<evidence type="ECO:0000259" key="2">
    <source>
        <dbReference type="PROSITE" id="PS51704"/>
    </source>
</evidence>
<dbReference type="PANTHER" id="PTHR46211">
    <property type="entry name" value="GLYCEROPHOSPHORYL DIESTER PHOSPHODIESTERASE"/>
    <property type="match status" value="1"/>
</dbReference>
<dbReference type="GO" id="GO:0006629">
    <property type="term" value="P:lipid metabolic process"/>
    <property type="evidence" value="ECO:0007669"/>
    <property type="project" value="InterPro"/>
</dbReference>
<dbReference type="KEGG" id="anf:AQPE_1514"/>
<keyword evidence="4" id="KW-1185">Reference proteome</keyword>
<dbReference type="AlphaFoldDB" id="A0A5K7S7R5"/>
<dbReference type="PROSITE" id="PS51704">
    <property type="entry name" value="GP_PDE"/>
    <property type="match status" value="1"/>
</dbReference>
<evidence type="ECO:0000313" key="4">
    <source>
        <dbReference type="Proteomes" id="UP001193389"/>
    </source>
</evidence>
<feature type="signal peptide" evidence="1">
    <location>
        <begin position="1"/>
        <end position="19"/>
    </location>
</feature>
<dbReference type="Proteomes" id="UP001193389">
    <property type="component" value="Chromosome"/>
</dbReference>
<organism evidence="3 4">
    <name type="scientific">Aquipluma nitroreducens</name>
    <dbReference type="NCBI Taxonomy" id="2010828"/>
    <lineage>
        <taxon>Bacteria</taxon>
        <taxon>Pseudomonadati</taxon>
        <taxon>Bacteroidota</taxon>
        <taxon>Bacteroidia</taxon>
        <taxon>Marinilabiliales</taxon>
        <taxon>Prolixibacteraceae</taxon>
        <taxon>Aquipluma</taxon>
    </lineage>
</organism>
<dbReference type="InterPro" id="IPR030395">
    <property type="entry name" value="GP_PDE_dom"/>
</dbReference>
<dbReference type="Gene3D" id="3.20.20.190">
    <property type="entry name" value="Phosphatidylinositol (PI) phosphodiesterase"/>
    <property type="match status" value="1"/>
</dbReference>
<feature type="chain" id="PRO_5024305020" evidence="1">
    <location>
        <begin position="20"/>
        <end position="254"/>
    </location>
</feature>
<proteinExistence type="predicted"/>
<dbReference type="PANTHER" id="PTHR46211:SF1">
    <property type="entry name" value="GLYCEROPHOSPHODIESTER PHOSPHODIESTERASE, CYTOPLASMIC"/>
    <property type="match status" value="1"/>
</dbReference>
<dbReference type="CDD" id="cd08582">
    <property type="entry name" value="GDPD_like_2"/>
    <property type="match status" value="1"/>
</dbReference>
<dbReference type="GO" id="GO:0008081">
    <property type="term" value="F:phosphoric diester hydrolase activity"/>
    <property type="evidence" value="ECO:0007669"/>
    <property type="project" value="InterPro"/>
</dbReference>
<gene>
    <name evidence="3" type="ORF">AQPE_1514</name>
</gene>
<dbReference type="Pfam" id="PF03009">
    <property type="entry name" value="GDPD"/>
    <property type="match status" value="1"/>
</dbReference>
<protein>
    <submittedName>
        <fullName evidence="3">Glycerophosphoryl diester phosphodiesterase</fullName>
    </submittedName>
</protein>
<evidence type="ECO:0000313" key="3">
    <source>
        <dbReference type="EMBL" id="BBE17364.1"/>
    </source>
</evidence>
<dbReference type="InterPro" id="IPR017946">
    <property type="entry name" value="PLC-like_Pdiesterase_TIM-brl"/>
</dbReference>